<evidence type="ECO:0000313" key="1">
    <source>
        <dbReference type="EMBL" id="GFD53401.1"/>
    </source>
</evidence>
<dbReference type="AlphaFoldDB" id="A0A699X9A0"/>
<proteinExistence type="predicted"/>
<feature type="non-terminal residue" evidence="1">
    <location>
        <position position="1"/>
    </location>
</feature>
<dbReference type="EMBL" id="BKCJ011793784">
    <property type="protein sequence ID" value="GFD53401.1"/>
    <property type="molecule type" value="Genomic_DNA"/>
</dbReference>
<accession>A0A699X9A0</accession>
<reference evidence="1" key="1">
    <citation type="journal article" date="2019" name="Sci. Rep.">
        <title>Draft genome of Tanacetum cinerariifolium, the natural source of mosquito coil.</title>
        <authorList>
            <person name="Yamashiro T."/>
            <person name="Shiraishi A."/>
            <person name="Satake H."/>
            <person name="Nakayama K."/>
        </authorList>
    </citation>
    <scope>NUCLEOTIDE SEQUENCE</scope>
</reference>
<comment type="caution">
    <text evidence="1">The sequence shown here is derived from an EMBL/GenBank/DDBJ whole genome shotgun (WGS) entry which is preliminary data.</text>
</comment>
<gene>
    <name evidence="1" type="ORF">Tci_925370</name>
</gene>
<name>A0A699X9A0_TANCI</name>
<protein>
    <submittedName>
        <fullName evidence="1">Uncharacterized protein</fullName>
    </submittedName>
</protein>
<sequence>DLAAERATDTGQIRQVHDLIQRGRVLKFLVDAEDIACVHRHAAHTRGAAGREALAETVPVIHDLDTVGIAAHGDEYSLVVMIANGHLDPVAVQAAGGIELVA</sequence>
<feature type="non-terminal residue" evidence="1">
    <location>
        <position position="102"/>
    </location>
</feature>
<organism evidence="1">
    <name type="scientific">Tanacetum cinerariifolium</name>
    <name type="common">Dalmatian daisy</name>
    <name type="synonym">Chrysanthemum cinerariifolium</name>
    <dbReference type="NCBI Taxonomy" id="118510"/>
    <lineage>
        <taxon>Eukaryota</taxon>
        <taxon>Viridiplantae</taxon>
        <taxon>Streptophyta</taxon>
        <taxon>Embryophyta</taxon>
        <taxon>Tracheophyta</taxon>
        <taxon>Spermatophyta</taxon>
        <taxon>Magnoliopsida</taxon>
        <taxon>eudicotyledons</taxon>
        <taxon>Gunneridae</taxon>
        <taxon>Pentapetalae</taxon>
        <taxon>asterids</taxon>
        <taxon>campanulids</taxon>
        <taxon>Asterales</taxon>
        <taxon>Asteraceae</taxon>
        <taxon>Asteroideae</taxon>
        <taxon>Anthemideae</taxon>
        <taxon>Anthemidinae</taxon>
        <taxon>Tanacetum</taxon>
    </lineage>
</organism>